<dbReference type="EMBL" id="DXAZ01000065">
    <property type="protein sequence ID" value="HIZ71062.1"/>
    <property type="molecule type" value="Genomic_DNA"/>
</dbReference>
<proteinExistence type="predicted"/>
<feature type="transmembrane region" description="Helical" evidence="1">
    <location>
        <begin position="6"/>
        <end position="22"/>
    </location>
</feature>
<keyword evidence="1" id="KW-1133">Transmembrane helix</keyword>
<evidence type="ECO:0000256" key="1">
    <source>
        <dbReference type="SAM" id="Phobius"/>
    </source>
</evidence>
<sequence length="227" mass="24089">MFTGVIVDTMAIILGGSSGLLIKKGISKKMENVIMNGLALSAIYIGVTSMMSGEKTIFIILSIVIGGIIGEWMDLDGLVNRLAKFLAIKIAGTKKDDSFSEGFITGSLIMSVGALSIMGPINSGLTGDHTLLYTNAMMDGITSMILASTLGIGVLFSSLLVFSYEALIVIFANGLNHLLSTSLVNDMNAIGSILVLVIGLNMLHLTDIKVMNFVPALFVPIVFFLLY</sequence>
<dbReference type="PANTHER" id="PTHR36111">
    <property type="entry name" value="INNER MEMBRANE PROTEIN-RELATED"/>
    <property type="match status" value="1"/>
</dbReference>
<reference evidence="2" key="1">
    <citation type="journal article" date="2021" name="PeerJ">
        <title>Extensive microbial diversity within the chicken gut microbiome revealed by metagenomics and culture.</title>
        <authorList>
            <person name="Gilroy R."/>
            <person name="Ravi A."/>
            <person name="Getino M."/>
            <person name="Pursley I."/>
            <person name="Horton D.L."/>
            <person name="Alikhan N.F."/>
            <person name="Baker D."/>
            <person name="Gharbi K."/>
            <person name="Hall N."/>
            <person name="Watson M."/>
            <person name="Adriaenssens E.M."/>
            <person name="Foster-Nyarko E."/>
            <person name="Jarju S."/>
            <person name="Secka A."/>
            <person name="Antonio M."/>
            <person name="Oren A."/>
            <person name="Chaudhuri R.R."/>
            <person name="La Ragione R."/>
            <person name="Hildebrand F."/>
            <person name="Pallen M.J."/>
        </authorList>
    </citation>
    <scope>NUCLEOTIDE SEQUENCE</scope>
    <source>
        <strain evidence="2">CHK169-4300</strain>
    </source>
</reference>
<dbReference type="Pfam" id="PF04474">
    <property type="entry name" value="DUF554"/>
    <property type="match status" value="1"/>
</dbReference>
<keyword evidence="1" id="KW-0472">Membrane</keyword>
<accession>A0A9D2JY93</accession>
<organism evidence="2 3">
    <name type="scientific">Candidatus Atopostipes pullistercoris</name>
    <dbReference type="NCBI Taxonomy" id="2838467"/>
    <lineage>
        <taxon>Bacteria</taxon>
        <taxon>Bacillati</taxon>
        <taxon>Bacillota</taxon>
        <taxon>Bacilli</taxon>
        <taxon>Lactobacillales</taxon>
        <taxon>Carnobacteriaceae</taxon>
        <taxon>Atopostipes</taxon>
    </lineage>
</organism>
<dbReference type="PANTHER" id="PTHR36111:SF2">
    <property type="entry name" value="INNER MEMBRANE PROTEIN"/>
    <property type="match status" value="1"/>
</dbReference>
<dbReference type="Proteomes" id="UP000824106">
    <property type="component" value="Unassembled WGS sequence"/>
</dbReference>
<gene>
    <name evidence="2" type="ORF">H9808_04785</name>
</gene>
<feature type="transmembrane region" description="Helical" evidence="1">
    <location>
        <begin position="210"/>
        <end position="226"/>
    </location>
</feature>
<feature type="transmembrane region" description="Helical" evidence="1">
    <location>
        <begin position="34"/>
        <end position="51"/>
    </location>
</feature>
<evidence type="ECO:0000313" key="3">
    <source>
        <dbReference type="Proteomes" id="UP000824106"/>
    </source>
</evidence>
<feature type="transmembrane region" description="Helical" evidence="1">
    <location>
        <begin position="141"/>
        <end position="171"/>
    </location>
</feature>
<dbReference type="AlphaFoldDB" id="A0A9D2JY93"/>
<feature type="transmembrane region" description="Helical" evidence="1">
    <location>
        <begin position="183"/>
        <end position="204"/>
    </location>
</feature>
<feature type="transmembrane region" description="Helical" evidence="1">
    <location>
        <begin position="99"/>
        <end position="121"/>
    </location>
</feature>
<reference evidence="2" key="2">
    <citation type="submission" date="2021-04" db="EMBL/GenBank/DDBJ databases">
        <authorList>
            <person name="Gilroy R."/>
        </authorList>
    </citation>
    <scope>NUCLEOTIDE SEQUENCE</scope>
    <source>
        <strain evidence="2">CHK169-4300</strain>
    </source>
</reference>
<keyword evidence="1" id="KW-0812">Transmembrane</keyword>
<name>A0A9D2JY93_9LACT</name>
<feature type="transmembrane region" description="Helical" evidence="1">
    <location>
        <begin position="57"/>
        <end position="79"/>
    </location>
</feature>
<dbReference type="InterPro" id="IPR007563">
    <property type="entry name" value="DUF554"/>
</dbReference>
<comment type="caution">
    <text evidence="2">The sequence shown here is derived from an EMBL/GenBank/DDBJ whole genome shotgun (WGS) entry which is preliminary data.</text>
</comment>
<protein>
    <submittedName>
        <fullName evidence="2">DUF554 domain-containing protein</fullName>
    </submittedName>
</protein>
<evidence type="ECO:0000313" key="2">
    <source>
        <dbReference type="EMBL" id="HIZ71062.1"/>
    </source>
</evidence>